<protein>
    <recommendedName>
        <fullName evidence="4">Ankyrin repeat domain-containing protein 54</fullName>
    </recommendedName>
</protein>
<keyword evidence="6" id="KW-1185">Reference proteome</keyword>
<dbReference type="InterPro" id="IPR036770">
    <property type="entry name" value="Ankyrin_rpt-contain_sf"/>
</dbReference>
<dbReference type="HOGENOM" id="CLU_1534103_0_0_1"/>
<dbReference type="PhylomeDB" id="E9GJH2"/>
<evidence type="ECO:0000256" key="1">
    <source>
        <dbReference type="ARBA" id="ARBA00022737"/>
    </source>
</evidence>
<organism evidence="5 6">
    <name type="scientific">Daphnia pulex</name>
    <name type="common">Water flea</name>
    <dbReference type="NCBI Taxonomy" id="6669"/>
    <lineage>
        <taxon>Eukaryota</taxon>
        <taxon>Metazoa</taxon>
        <taxon>Ecdysozoa</taxon>
        <taxon>Arthropoda</taxon>
        <taxon>Crustacea</taxon>
        <taxon>Branchiopoda</taxon>
        <taxon>Diplostraca</taxon>
        <taxon>Cladocera</taxon>
        <taxon>Anomopoda</taxon>
        <taxon>Daphniidae</taxon>
        <taxon>Daphnia</taxon>
    </lineage>
</organism>
<gene>
    <name evidence="5" type="ORF">DAPPUDRAFT_103525</name>
</gene>
<dbReference type="InParanoid" id="E9GJH2"/>
<dbReference type="SUPFAM" id="SSF48403">
    <property type="entry name" value="Ankyrin repeat"/>
    <property type="match status" value="1"/>
</dbReference>
<dbReference type="Proteomes" id="UP000000305">
    <property type="component" value="Unassembled WGS sequence"/>
</dbReference>
<evidence type="ECO:0000256" key="4">
    <source>
        <dbReference type="ARBA" id="ARBA00039237"/>
    </source>
</evidence>
<keyword evidence="1" id="KW-0677">Repeat</keyword>
<dbReference type="eggNOG" id="KOG0508">
    <property type="taxonomic scope" value="Eukaryota"/>
</dbReference>
<dbReference type="PANTHER" id="PTHR24197">
    <property type="entry name" value="ANKYRIN REPEAT DOMAIN-CONTAINING PROTEIN 61"/>
    <property type="match status" value="1"/>
</dbReference>
<dbReference type="PANTHER" id="PTHR24197:SF44">
    <property type="entry name" value="ANKYRIN REPEAT DOMAIN-CONTAINING PROTEIN 54"/>
    <property type="match status" value="1"/>
</dbReference>
<name>E9GJH2_DAPPU</name>
<keyword evidence="2" id="KW-0040">ANK repeat</keyword>
<dbReference type="STRING" id="6669.E9GJH2"/>
<evidence type="ECO:0000256" key="2">
    <source>
        <dbReference type="ARBA" id="ARBA00023043"/>
    </source>
</evidence>
<evidence type="ECO:0000313" key="6">
    <source>
        <dbReference type="Proteomes" id="UP000000305"/>
    </source>
</evidence>
<dbReference type="Pfam" id="PF13637">
    <property type="entry name" value="Ank_4"/>
    <property type="match status" value="1"/>
</dbReference>
<sequence>MLPTLNEQETHRFKRTLYHFIRANYRFNRVGQGNLLHLACCSYTIITKLFPLDVMKLLLELGVDPSATSSNGMTALHVLASIEWERWSTNITDAIQLLLDSDAHIDQPDDEGITALDLFKLKEKELAENGISNDYLQRLIHKVRPLTCLAAQVVSRHGIPFDDLPSSLISFVNRH</sequence>
<evidence type="ECO:0000256" key="3">
    <source>
        <dbReference type="ARBA" id="ARBA00037385"/>
    </source>
</evidence>
<dbReference type="Gene3D" id="1.25.40.20">
    <property type="entry name" value="Ankyrin repeat-containing domain"/>
    <property type="match status" value="1"/>
</dbReference>
<comment type="function">
    <text evidence="3">Plays an important role in regulating intracellular signaling events associated with erythroid terminal differentiation.</text>
</comment>
<accession>E9GJH2</accession>
<dbReference type="InterPro" id="IPR002110">
    <property type="entry name" value="Ankyrin_rpt"/>
</dbReference>
<proteinExistence type="predicted"/>
<reference evidence="5 6" key="1">
    <citation type="journal article" date="2011" name="Science">
        <title>The ecoresponsive genome of Daphnia pulex.</title>
        <authorList>
            <person name="Colbourne J.K."/>
            <person name="Pfrender M.E."/>
            <person name="Gilbert D."/>
            <person name="Thomas W.K."/>
            <person name="Tucker A."/>
            <person name="Oakley T.H."/>
            <person name="Tokishita S."/>
            <person name="Aerts A."/>
            <person name="Arnold G.J."/>
            <person name="Basu M.K."/>
            <person name="Bauer D.J."/>
            <person name="Caceres C.E."/>
            <person name="Carmel L."/>
            <person name="Casola C."/>
            <person name="Choi J.H."/>
            <person name="Detter J.C."/>
            <person name="Dong Q."/>
            <person name="Dusheyko S."/>
            <person name="Eads B.D."/>
            <person name="Frohlich T."/>
            <person name="Geiler-Samerotte K.A."/>
            <person name="Gerlach D."/>
            <person name="Hatcher P."/>
            <person name="Jogdeo S."/>
            <person name="Krijgsveld J."/>
            <person name="Kriventseva E.V."/>
            <person name="Kultz D."/>
            <person name="Laforsch C."/>
            <person name="Lindquist E."/>
            <person name="Lopez J."/>
            <person name="Manak J.R."/>
            <person name="Muller J."/>
            <person name="Pangilinan J."/>
            <person name="Patwardhan R.P."/>
            <person name="Pitluck S."/>
            <person name="Pritham E.J."/>
            <person name="Rechtsteiner A."/>
            <person name="Rho M."/>
            <person name="Rogozin I.B."/>
            <person name="Sakarya O."/>
            <person name="Salamov A."/>
            <person name="Schaack S."/>
            <person name="Shapiro H."/>
            <person name="Shiga Y."/>
            <person name="Skalitzky C."/>
            <person name="Smith Z."/>
            <person name="Souvorov A."/>
            <person name="Sung W."/>
            <person name="Tang Z."/>
            <person name="Tsuchiya D."/>
            <person name="Tu H."/>
            <person name="Vos H."/>
            <person name="Wang M."/>
            <person name="Wolf Y.I."/>
            <person name="Yamagata H."/>
            <person name="Yamada T."/>
            <person name="Ye Y."/>
            <person name="Shaw J.R."/>
            <person name="Andrews J."/>
            <person name="Crease T.J."/>
            <person name="Tang H."/>
            <person name="Lucas S.M."/>
            <person name="Robertson H.M."/>
            <person name="Bork P."/>
            <person name="Koonin E.V."/>
            <person name="Zdobnov E.M."/>
            <person name="Grigoriev I.V."/>
            <person name="Lynch M."/>
            <person name="Boore J.L."/>
        </authorList>
    </citation>
    <scope>NUCLEOTIDE SEQUENCE [LARGE SCALE GENOMIC DNA]</scope>
</reference>
<dbReference type="AlphaFoldDB" id="E9GJH2"/>
<evidence type="ECO:0000313" key="5">
    <source>
        <dbReference type="EMBL" id="EFX80498.1"/>
    </source>
</evidence>
<dbReference type="EMBL" id="GL732547">
    <property type="protein sequence ID" value="EFX80498.1"/>
    <property type="molecule type" value="Genomic_DNA"/>
</dbReference>
<dbReference type="OrthoDB" id="6346951at2759"/>
<dbReference type="KEGG" id="dpx:DAPPUDRAFT_103525"/>